<dbReference type="Pfam" id="PF25323">
    <property type="entry name" value="6TM_PilS"/>
    <property type="match status" value="1"/>
</dbReference>
<dbReference type="InterPro" id="IPR050351">
    <property type="entry name" value="BphY/WalK/GraS-like"/>
</dbReference>
<sequence>MTARVAIAAVLVILQAFIYALGNITNRWSIAVCIAYLCATLAVRLWARPRPPGRTFDAQWVSTIGVDVITFSLLNFLQSSGINYTPLFALPVLLSSVLGPILLAFGTAASVTLLLLGDAWWNALQTHGDFGARFLQAGLSGSGFFLVALLANQLALRLAREEKRAKTSQSAARMQIQVNELVIEALSDGVLVVDAKGVVRSANPAARRLLITGRAVRSAPFALASETSWQALADLVHHTFTMQSPQKADIGLDHAEGNATRLQVRTRLTTSRNGTHESLCVMFLEDLREMEARVRTEKMAAMGRMSAAVAHEIRNPLAAISQANALLEEDLQDAGHRQLTGMVRQNAQRLARIVDEVLNLSRAQEPAPTAQTTVAALDETVRHIATDWAVQTGASQRMHVATAAPQAGVWFEAEHLRRLMINLLDNALRYASAAPHAIEVSTQIVAPAQARLSIWSDGQPLEKTVRSHLFEPFFSSESRSSGLGLYICRELCERYGALIGYQRVLRGNTEGNEFFVVFRSAAHRLGVPGPSFDTMNA</sequence>
<gene>
    <name evidence="14" type="ORF">ACFPP7_05915</name>
</gene>
<dbReference type="CDD" id="cd00082">
    <property type="entry name" value="HisKA"/>
    <property type="match status" value="1"/>
</dbReference>
<dbReference type="InterPro" id="IPR036890">
    <property type="entry name" value="HATPase_C_sf"/>
</dbReference>
<dbReference type="PROSITE" id="PS50109">
    <property type="entry name" value="HIS_KIN"/>
    <property type="match status" value="1"/>
</dbReference>
<dbReference type="InterPro" id="IPR005467">
    <property type="entry name" value="His_kinase_dom"/>
</dbReference>
<evidence type="ECO:0000256" key="3">
    <source>
        <dbReference type="ARBA" id="ARBA00012438"/>
    </source>
</evidence>
<dbReference type="GO" id="GO:0016301">
    <property type="term" value="F:kinase activity"/>
    <property type="evidence" value="ECO:0007669"/>
    <property type="project" value="UniProtKB-KW"/>
</dbReference>
<evidence type="ECO:0000259" key="13">
    <source>
        <dbReference type="PROSITE" id="PS50109"/>
    </source>
</evidence>
<dbReference type="Gene3D" id="3.30.450.20">
    <property type="entry name" value="PAS domain"/>
    <property type="match status" value="1"/>
</dbReference>
<dbReference type="InterPro" id="IPR000014">
    <property type="entry name" value="PAS"/>
</dbReference>
<keyword evidence="8" id="KW-0067">ATP-binding</keyword>
<keyword evidence="15" id="KW-1185">Reference proteome</keyword>
<evidence type="ECO:0000256" key="1">
    <source>
        <dbReference type="ARBA" id="ARBA00000085"/>
    </source>
</evidence>
<dbReference type="SUPFAM" id="SSF47384">
    <property type="entry name" value="Homodimeric domain of signal transducing histidine kinase"/>
    <property type="match status" value="1"/>
</dbReference>
<feature type="domain" description="Histidine kinase" evidence="13">
    <location>
        <begin position="308"/>
        <end position="522"/>
    </location>
</feature>
<dbReference type="RefSeq" id="WP_084389314.1">
    <property type="nucleotide sequence ID" value="NZ_JBHSMX010000011.1"/>
</dbReference>
<dbReference type="Gene3D" id="1.10.287.130">
    <property type="match status" value="1"/>
</dbReference>
<comment type="catalytic activity">
    <reaction evidence="1">
        <text>ATP + protein L-histidine = ADP + protein N-phospho-L-histidine.</text>
        <dbReference type="EC" id="2.7.13.3"/>
    </reaction>
</comment>
<evidence type="ECO:0000256" key="6">
    <source>
        <dbReference type="ARBA" id="ARBA00022741"/>
    </source>
</evidence>
<keyword evidence="6" id="KW-0547">Nucleotide-binding</keyword>
<comment type="subcellular location">
    <subcellularLocation>
        <location evidence="2">Membrane</location>
        <topology evidence="2">Multi-pass membrane protein</topology>
    </subcellularLocation>
</comment>
<accession>A0ABW0Q7P1</accession>
<feature type="transmembrane region" description="Helical" evidence="12">
    <location>
        <begin position="59"/>
        <end position="77"/>
    </location>
</feature>
<dbReference type="EMBL" id="JBHSMX010000011">
    <property type="protein sequence ID" value="MFC5520448.1"/>
    <property type="molecule type" value="Genomic_DNA"/>
</dbReference>
<feature type="transmembrane region" description="Helical" evidence="12">
    <location>
        <begin position="134"/>
        <end position="156"/>
    </location>
</feature>
<dbReference type="Pfam" id="PF13188">
    <property type="entry name" value="PAS_8"/>
    <property type="match status" value="1"/>
</dbReference>
<evidence type="ECO:0000256" key="9">
    <source>
        <dbReference type="ARBA" id="ARBA00022989"/>
    </source>
</evidence>
<dbReference type="InterPro" id="IPR036097">
    <property type="entry name" value="HisK_dim/P_sf"/>
</dbReference>
<evidence type="ECO:0000256" key="5">
    <source>
        <dbReference type="ARBA" id="ARBA00022692"/>
    </source>
</evidence>
<dbReference type="PANTHER" id="PTHR42878">
    <property type="entry name" value="TWO-COMPONENT HISTIDINE KINASE"/>
    <property type="match status" value="1"/>
</dbReference>
<dbReference type="InterPro" id="IPR003594">
    <property type="entry name" value="HATPase_dom"/>
</dbReference>
<keyword evidence="9 12" id="KW-1133">Transmembrane helix</keyword>
<dbReference type="InterPro" id="IPR003661">
    <property type="entry name" value="HisK_dim/P_dom"/>
</dbReference>
<keyword evidence="4" id="KW-0808">Transferase</keyword>
<keyword evidence="11 12" id="KW-0472">Membrane</keyword>
<feature type="transmembrane region" description="Helical" evidence="12">
    <location>
        <begin position="89"/>
        <end position="114"/>
    </location>
</feature>
<evidence type="ECO:0000313" key="15">
    <source>
        <dbReference type="Proteomes" id="UP001596084"/>
    </source>
</evidence>
<evidence type="ECO:0000256" key="12">
    <source>
        <dbReference type="SAM" id="Phobius"/>
    </source>
</evidence>
<dbReference type="SUPFAM" id="SSF55785">
    <property type="entry name" value="PYP-like sensor domain (PAS domain)"/>
    <property type="match status" value="1"/>
</dbReference>
<dbReference type="Pfam" id="PF00512">
    <property type="entry name" value="HisKA"/>
    <property type="match status" value="1"/>
</dbReference>
<keyword evidence="7 14" id="KW-0418">Kinase</keyword>
<dbReference type="Proteomes" id="UP001596084">
    <property type="component" value="Unassembled WGS sequence"/>
</dbReference>
<evidence type="ECO:0000256" key="2">
    <source>
        <dbReference type="ARBA" id="ARBA00004141"/>
    </source>
</evidence>
<feature type="transmembrane region" description="Helical" evidence="12">
    <location>
        <begin position="6"/>
        <end position="22"/>
    </location>
</feature>
<evidence type="ECO:0000256" key="4">
    <source>
        <dbReference type="ARBA" id="ARBA00022679"/>
    </source>
</evidence>
<dbReference type="PANTHER" id="PTHR42878:SF7">
    <property type="entry name" value="SENSOR HISTIDINE KINASE GLRK"/>
    <property type="match status" value="1"/>
</dbReference>
<feature type="transmembrane region" description="Helical" evidence="12">
    <location>
        <begin position="29"/>
        <end position="47"/>
    </location>
</feature>
<organism evidence="14 15">
    <name type="scientific">Polaromonas jejuensis</name>
    <dbReference type="NCBI Taxonomy" id="457502"/>
    <lineage>
        <taxon>Bacteria</taxon>
        <taxon>Pseudomonadati</taxon>
        <taxon>Pseudomonadota</taxon>
        <taxon>Betaproteobacteria</taxon>
        <taxon>Burkholderiales</taxon>
        <taxon>Comamonadaceae</taxon>
        <taxon>Polaromonas</taxon>
    </lineage>
</organism>
<name>A0ABW0Q7P1_9BURK</name>
<evidence type="ECO:0000256" key="10">
    <source>
        <dbReference type="ARBA" id="ARBA00023012"/>
    </source>
</evidence>
<evidence type="ECO:0000313" key="14">
    <source>
        <dbReference type="EMBL" id="MFC5520448.1"/>
    </source>
</evidence>
<keyword evidence="5 12" id="KW-0812">Transmembrane</keyword>
<dbReference type="Gene3D" id="3.30.565.10">
    <property type="entry name" value="Histidine kinase-like ATPase, C-terminal domain"/>
    <property type="match status" value="1"/>
</dbReference>
<evidence type="ECO:0000256" key="8">
    <source>
        <dbReference type="ARBA" id="ARBA00022840"/>
    </source>
</evidence>
<dbReference type="EC" id="2.7.13.3" evidence="3"/>
<protein>
    <recommendedName>
        <fullName evidence="3">histidine kinase</fullName>
        <ecNumber evidence="3">2.7.13.3</ecNumber>
    </recommendedName>
</protein>
<dbReference type="SUPFAM" id="SSF55874">
    <property type="entry name" value="ATPase domain of HSP90 chaperone/DNA topoisomerase II/histidine kinase"/>
    <property type="match status" value="1"/>
</dbReference>
<evidence type="ECO:0000256" key="11">
    <source>
        <dbReference type="ARBA" id="ARBA00023136"/>
    </source>
</evidence>
<keyword evidence="10" id="KW-0902">Two-component regulatory system</keyword>
<evidence type="ECO:0000256" key="7">
    <source>
        <dbReference type="ARBA" id="ARBA00022777"/>
    </source>
</evidence>
<dbReference type="InterPro" id="IPR035965">
    <property type="entry name" value="PAS-like_dom_sf"/>
</dbReference>
<dbReference type="SMART" id="SM00387">
    <property type="entry name" value="HATPase_c"/>
    <property type="match status" value="1"/>
</dbReference>
<dbReference type="SMART" id="SM00388">
    <property type="entry name" value="HisKA"/>
    <property type="match status" value="1"/>
</dbReference>
<proteinExistence type="predicted"/>
<dbReference type="Pfam" id="PF02518">
    <property type="entry name" value="HATPase_c"/>
    <property type="match status" value="1"/>
</dbReference>
<reference evidence="15" key="1">
    <citation type="journal article" date="2019" name="Int. J. Syst. Evol. Microbiol.">
        <title>The Global Catalogue of Microorganisms (GCM) 10K type strain sequencing project: providing services to taxonomists for standard genome sequencing and annotation.</title>
        <authorList>
            <consortium name="The Broad Institute Genomics Platform"/>
            <consortium name="The Broad Institute Genome Sequencing Center for Infectious Disease"/>
            <person name="Wu L."/>
            <person name="Ma J."/>
        </authorList>
    </citation>
    <scope>NUCLEOTIDE SEQUENCE [LARGE SCALE GENOMIC DNA]</scope>
    <source>
        <strain evidence="15">CGMCC 4.7277</strain>
    </source>
</reference>
<comment type="caution">
    <text evidence="14">The sequence shown here is derived from an EMBL/GenBank/DDBJ whole genome shotgun (WGS) entry which is preliminary data.</text>
</comment>